<name>A0A1D8UVP8_9PROT</name>
<evidence type="ECO:0000256" key="1">
    <source>
        <dbReference type="SAM" id="MobiDB-lite"/>
    </source>
</evidence>
<dbReference type="KEGG" id="kba:A0U89_11890"/>
<keyword evidence="3" id="KW-1185">Reference proteome</keyword>
<accession>A0A1D8UVP8</accession>
<proteinExistence type="predicted"/>
<dbReference type="RefSeq" id="WP_070403276.1">
    <property type="nucleotide sequence ID" value="NZ_BJVW01000001.1"/>
</dbReference>
<dbReference type="AlphaFoldDB" id="A0A1D8UVP8"/>
<reference evidence="2 3" key="1">
    <citation type="journal article" date="2016" name="Microb. Cell Fact.">
        <title>Dissection of exopolysaccharide biosynthesis in Kozakia baliensis.</title>
        <authorList>
            <person name="Brandt J.U."/>
            <person name="Jakob F."/>
            <person name="Behr J."/>
            <person name="Geissler A.J."/>
            <person name="Vogel R.F."/>
        </authorList>
    </citation>
    <scope>NUCLEOTIDE SEQUENCE [LARGE SCALE GENOMIC DNA]</scope>
    <source>
        <strain evidence="2 3">DSM 14400</strain>
    </source>
</reference>
<sequence>MSKPVGSKKYSKAVPAERLVELLAQTAWIPQGKRRTNRLRERDQAGSEALPSGHPSSWAALWPADATPRFPGLRSIGAWEPGMVRDKDSLREKQPSE</sequence>
<organism evidence="2 3">
    <name type="scientific">Kozakia baliensis</name>
    <dbReference type="NCBI Taxonomy" id="153496"/>
    <lineage>
        <taxon>Bacteria</taxon>
        <taxon>Pseudomonadati</taxon>
        <taxon>Pseudomonadota</taxon>
        <taxon>Alphaproteobacteria</taxon>
        <taxon>Acetobacterales</taxon>
        <taxon>Acetobacteraceae</taxon>
        <taxon>Kozakia</taxon>
    </lineage>
</organism>
<gene>
    <name evidence="2" type="ORF">A0U89_11890</name>
</gene>
<feature type="region of interest" description="Disordered" evidence="1">
    <location>
        <begin position="72"/>
        <end position="97"/>
    </location>
</feature>
<feature type="region of interest" description="Disordered" evidence="1">
    <location>
        <begin position="31"/>
        <end position="60"/>
    </location>
</feature>
<dbReference type="STRING" id="153496.A0U89_11890"/>
<dbReference type="Proteomes" id="UP000179145">
    <property type="component" value="Chromosome"/>
</dbReference>
<dbReference type="EMBL" id="CP014674">
    <property type="protein sequence ID" value="AOX17725.1"/>
    <property type="molecule type" value="Genomic_DNA"/>
</dbReference>
<evidence type="ECO:0000313" key="2">
    <source>
        <dbReference type="EMBL" id="AOX17725.1"/>
    </source>
</evidence>
<evidence type="ECO:0000313" key="3">
    <source>
        <dbReference type="Proteomes" id="UP000179145"/>
    </source>
</evidence>
<protein>
    <submittedName>
        <fullName evidence="2">Uncharacterized protein</fullName>
    </submittedName>
</protein>
<feature type="compositionally biased region" description="Basic and acidic residues" evidence="1">
    <location>
        <begin position="83"/>
        <end position="97"/>
    </location>
</feature>